<dbReference type="RefSeq" id="WP_268918417.1">
    <property type="nucleotide sequence ID" value="NZ_JAPTMY010000039.1"/>
</dbReference>
<keyword evidence="2" id="KW-1185">Reference proteome</keyword>
<sequence>MRSTLPFPGPGPARMDAGRPLSRRWVLRGGAGAAAAALALAAGCEIRLGSGAPDSLPTPSPAEATRDALARRASLIASTADVVAGSGASGADTAQRLADAARTQLDALGGVWQPWASAAPSGYPTASPVPTAPSTATAGELVTMLTEGATQASTAASQASETAAAHLYASLAVAWLLGAISLDSGAVETPGRSASASAPVPGPVLQAYDGARYALQEVAARSADDQRTHATADAAYAGGVVSASLMLGGQDTRLSAYAPPTQAADDASLDVTWARQAWRTVMEAEVAGVEAEGGEATAGAINAAANAARRAQAWGTTVEESLPGYASS</sequence>
<protein>
    <recommendedName>
        <fullName evidence="3">Tat pathway signal protein</fullName>
    </recommendedName>
</protein>
<dbReference type="EMBL" id="JAPTMY010000039">
    <property type="protein sequence ID" value="MCZ0859107.1"/>
    <property type="molecule type" value="Genomic_DNA"/>
</dbReference>
<comment type="caution">
    <text evidence="1">The sequence shown here is derived from an EMBL/GenBank/DDBJ whole genome shotgun (WGS) entry which is preliminary data.</text>
</comment>
<evidence type="ECO:0008006" key="3">
    <source>
        <dbReference type="Google" id="ProtNLM"/>
    </source>
</evidence>
<organism evidence="1 2">
    <name type="scientific">Actinomyces israelii</name>
    <dbReference type="NCBI Taxonomy" id="1659"/>
    <lineage>
        <taxon>Bacteria</taxon>
        <taxon>Bacillati</taxon>
        <taxon>Actinomycetota</taxon>
        <taxon>Actinomycetes</taxon>
        <taxon>Actinomycetales</taxon>
        <taxon>Actinomycetaceae</taxon>
        <taxon>Actinomyces</taxon>
    </lineage>
</organism>
<name>A0ABT4ICY3_9ACTO</name>
<evidence type="ECO:0000313" key="2">
    <source>
        <dbReference type="Proteomes" id="UP001072034"/>
    </source>
</evidence>
<dbReference type="InterPro" id="IPR006311">
    <property type="entry name" value="TAT_signal"/>
</dbReference>
<reference evidence="1" key="1">
    <citation type="submission" date="2022-10" db="EMBL/GenBank/DDBJ databases">
        <title>Genome sequence of Actinomyces israelii ATCC 10048.</title>
        <authorList>
            <person name="Watt R.M."/>
            <person name="Tong W.M."/>
        </authorList>
    </citation>
    <scope>NUCLEOTIDE SEQUENCE</scope>
    <source>
        <strain evidence="1">ATCC 10048</strain>
    </source>
</reference>
<evidence type="ECO:0000313" key="1">
    <source>
        <dbReference type="EMBL" id="MCZ0859107.1"/>
    </source>
</evidence>
<accession>A0ABT4ICY3</accession>
<gene>
    <name evidence="1" type="ORF">OHJ16_13770</name>
</gene>
<dbReference type="PROSITE" id="PS51318">
    <property type="entry name" value="TAT"/>
    <property type="match status" value="1"/>
</dbReference>
<dbReference type="Proteomes" id="UP001072034">
    <property type="component" value="Unassembled WGS sequence"/>
</dbReference>
<proteinExistence type="predicted"/>